<organism evidence="3 4">
    <name type="scientific">Phytophthora fragariaefolia</name>
    <dbReference type="NCBI Taxonomy" id="1490495"/>
    <lineage>
        <taxon>Eukaryota</taxon>
        <taxon>Sar</taxon>
        <taxon>Stramenopiles</taxon>
        <taxon>Oomycota</taxon>
        <taxon>Peronosporomycetes</taxon>
        <taxon>Peronosporales</taxon>
        <taxon>Peronosporaceae</taxon>
        <taxon>Phytophthora</taxon>
    </lineage>
</organism>
<dbReference type="Gene3D" id="3.30.200.20">
    <property type="entry name" value="Phosphorylase Kinase, domain 1"/>
    <property type="match status" value="1"/>
</dbReference>
<dbReference type="PANTHER" id="PTHR44329">
    <property type="entry name" value="SERINE/THREONINE-PROTEIN KINASE TNNI3K-RELATED"/>
    <property type="match status" value="1"/>
</dbReference>
<accession>A0A9W6UD48</accession>
<dbReference type="SUPFAM" id="SSF56112">
    <property type="entry name" value="Protein kinase-like (PK-like)"/>
    <property type="match status" value="1"/>
</dbReference>
<feature type="transmembrane region" description="Helical" evidence="1">
    <location>
        <begin position="276"/>
        <end position="297"/>
    </location>
</feature>
<evidence type="ECO:0000259" key="2">
    <source>
        <dbReference type="PROSITE" id="PS50011"/>
    </source>
</evidence>
<dbReference type="InterPro" id="IPR011009">
    <property type="entry name" value="Kinase-like_dom_sf"/>
</dbReference>
<dbReference type="InterPro" id="IPR008271">
    <property type="entry name" value="Ser/Thr_kinase_AS"/>
</dbReference>
<proteinExistence type="predicted"/>
<evidence type="ECO:0000313" key="3">
    <source>
        <dbReference type="EMBL" id="GMF30924.1"/>
    </source>
</evidence>
<dbReference type="Gene3D" id="1.10.510.10">
    <property type="entry name" value="Transferase(Phosphotransferase) domain 1"/>
    <property type="match status" value="1"/>
</dbReference>
<dbReference type="Proteomes" id="UP001165121">
    <property type="component" value="Unassembled WGS sequence"/>
</dbReference>
<evidence type="ECO:0000313" key="4">
    <source>
        <dbReference type="Proteomes" id="UP001165121"/>
    </source>
</evidence>
<dbReference type="OrthoDB" id="159501at2759"/>
<keyword evidence="1" id="KW-0812">Transmembrane</keyword>
<dbReference type="PROSITE" id="PS50011">
    <property type="entry name" value="PROTEIN_KINASE_DOM"/>
    <property type="match status" value="1"/>
</dbReference>
<dbReference type="SMART" id="SM00220">
    <property type="entry name" value="S_TKc"/>
    <property type="match status" value="1"/>
</dbReference>
<evidence type="ECO:0000256" key="1">
    <source>
        <dbReference type="SAM" id="Phobius"/>
    </source>
</evidence>
<keyword evidence="1" id="KW-0472">Membrane</keyword>
<dbReference type="EMBL" id="BSXT01000607">
    <property type="protein sequence ID" value="GMF30924.1"/>
    <property type="molecule type" value="Genomic_DNA"/>
</dbReference>
<sequence length="677" mass="74581">MGFGRRLTSDSFMTAELPSNGPYFAFDGTNSDLATQLYLRAKAGDSAPKFTAFVVPGEVQARLDDLNLDWDSLSGIGQRALLWDSGFGVTLDNKAVQIWPIASHTMTDLAIPSGQFEAVGCKARNCTQPDGTLSLSNLFCNGEQMLNVVRCVMQDFNQTMDSHLAMWVTGGNPEVIPTPWTIKHRWISSNDNISYEVMAIHTVDSDDEAAWDACPTENQNGGYGSLVLPCYAENSIIDDIRRTMVAVKATPWVSRWLVEDFSTGFSEAAVGFDPVLVAPIVAGVFVIVGLVALFVYVKRKRQATTESVVLEDSLIYLESFNSPNIKDDKREINFVPDLSAAPTAEVRLAPKRSSELEREVDMQNEIGIWRAEVKHTTEKKVTSPNLWDDEAIIAARIPREKVIADRLISKGGFGEVYGGTYNGRRVAIKTLLPERKKSLAQVNAFLSEVKLMTMLDHPHIVQFIGVAWDSLMDLCVVTECMTIDLKALLRKFREQQVPAGFSHTKIKVAFHVAHALTYLHSCAPPVIHRDLKSSNILLDKAMKAKLTDFGVSRERSDTTMTAGVGTSLWMAPEVMLGERYDDKADMFSFGVVLSELDQQTPPYAFAKSNSSLNQKIPDAAILQMVAMGKLQAQFSGNGPLSMVELGLACVSVDPKQRPTAAEALCRLQKVLAKEAKI</sequence>
<dbReference type="GO" id="GO:0005524">
    <property type="term" value="F:ATP binding"/>
    <property type="evidence" value="ECO:0007669"/>
    <property type="project" value="InterPro"/>
</dbReference>
<protein>
    <submittedName>
        <fullName evidence="3">Unnamed protein product</fullName>
    </submittedName>
</protein>
<reference evidence="3" key="1">
    <citation type="submission" date="2023-04" db="EMBL/GenBank/DDBJ databases">
        <title>Phytophthora fragariaefolia NBRC 109709.</title>
        <authorList>
            <person name="Ichikawa N."/>
            <person name="Sato H."/>
            <person name="Tonouchi N."/>
        </authorList>
    </citation>
    <scope>NUCLEOTIDE SEQUENCE</scope>
    <source>
        <strain evidence="3">NBRC 109709</strain>
    </source>
</reference>
<dbReference type="PANTHER" id="PTHR44329:SF214">
    <property type="entry name" value="PROTEIN KINASE DOMAIN-CONTAINING PROTEIN"/>
    <property type="match status" value="1"/>
</dbReference>
<dbReference type="GO" id="GO:0004674">
    <property type="term" value="F:protein serine/threonine kinase activity"/>
    <property type="evidence" value="ECO:0007669"/>
    <property type="project" value="TreeGrafter"/>
</dbReference>
<name>A0A9W6UD48_9STRA</name>
<dbReference type="InterPro" id="IPR051681">
    <property type="entry name" value="Ser/Thr_Kinases-Pseudokinases"/>
</dbReference>
<keyword evidence="1" id="KW-1133">Transmembrane helix</keyword>
<keyword evidence="4" id="KW-1185">Reference proteome</keyword>
<dbReference type="AlphaFoldDB" id="A0A9W6UD48"/>
<gene>
    <name evidence="3" type="ORF">Pfra01_000695500</name>
</gene>
<dbReference type="Pfam" id="PF00069">
    <property type="entry name" value="Pkinase"/>
    <property type="match status" value="1"/>
</dbReference>
<dbReference type="InterPro" id="IPR000719">
    <property type="entry name" value="Prot_kinase_dom"/>
</dbReference>
<comment type="caution">
    <text evidence="3">The sequence shown here is derived from an EMBL/GenBank/DDBJ whole genome shotgun (WGS) entry which is preliminary data.</text>
</comment>
<feature type="domain" description="Protein kinase" evidence="2">
    <location>
        <begin position="402"/>
        <end position="671"/>
    </location>
</feature>
<dbReference type="PROSITE" id="PS00108">
    <property type="entry name" value="PROTEIN_KINASE_ST"/>
    <property type="match status" value="1"/>
</dbReference>